<comment type="similarity">
    <text evidence="2">Belongs to the pseudouridine-5'-phosphate glycosidase family.</text>
</comment>
<name>A0ABX8LNL2_9GAMM</name>
<keyword evidence="2" id="KW-0378">Hydrolase</keyword>
<feature type="binding site" evidence="2">
    <location>
        <position position="145"/>
    </location>
    <ligand>
        <name>Mn(2+)</name>
        <dbReference type="ChEBI" id="CHEBI:29035"/>
    </ligand>
</feature>
<dbReference type="Proteomes" id="UP000693715">
    <property type="component" value="Chromosome"/>
</dbReference>
<dbReference type="EMBL" id="CP020335">
    <property type="protein sequence ID" value="QXF32190.1"/>
    <property type="molecule type" value="Genomic_DNA"/>
</dbReference>
<comment type="function">
    <text evidence="2">Catalyzes the reversible cleavage of pseudouridine 5'-phosphate (PsiMP) to ribose 5-phosphate and uracil. Functions biologically in the cleavage direction, as part of a pseudouridine degradation pathway.</text>
</comment>
<proteinExistence type="inferred from homology"/>
<dbReference type="PANTHER" id="PTHR42909:SF1">
    <property type="entry name" value="CARBOHYDRATE KINASE PFKB DOMAIN-CONTAINING PROTEIN"/>
    <property type="match status" value="1"/>
</dbReference>
<evidence type="ECO:0000256" key="1">
    <source>
        <dbReference type="ARBA" id="ARBA00022723"/>
    </source>
</evidence>
<dbReference type="PANTHER" id="PTHR42909">
    <property type="entry name" value="ZGC:136858"/>
    <property type="match status" value="1"/>
</dbReference>
<feature type="active site" description="Proton donor" evidence="2">
    <location>
        <position position="31"/>
    </location>
</feature>
<sequence>MKNHAISNKYLDISPEVTEALEHNRPVVALESTIIAHGMPYPQNVKTALQVERKIRENGAIPATIAVINGMMKTGLSHEEIEFLGREGDKITKVSRRDLPFVIAAGKNGATTVASTMIIAAMAGIRIFATGGIGGVHRGAEQTFDISADLQELAKTSVAVVCAGAKSILDLGLTTEYLETHGVPLIGYQTHSLPAFFCRTSPFPVNIRLDSPEQIAQAMAVKWDTGLQGGLVIANPIPEPYAMPEAEINAAIEQAVHESIEQKVNGKACTPFLLSRVAELTGGDSLSANIQLVLNNAELAAKIACCYWESSRYRKQRTGNRTQEKGA</sequence>
<dbReference type="HAMAP" id="MF_01876">
    <property type="entry name" value="PsiMP_glycosidase"/>
    <property type="match status" value="1"/>
</dbReference>
<comment type="subunit">
    <text evidence="2">Homotrimer.</text>
</comment>
<evidence type="ECO:0000313" key="3">
    <source>
        <dbReference type="EMBL" id="QXF32190.1"/>
    </source>
</evidence>
<comment type="catalytic activity">
    <reaction evidence="2">
        <text>D-ribose 5-phosphate + uracil = psi-UMP + H2O</text>
        <dbReference type="Rhea" id="RHEA:18337"/>
        <dbReference type="ChEBI" id="CHEBI:15377"/>
        <dbReference type="ChEBI" id="CHEBI:17568"/>
        <dbReference type="ChEBI" id="CHEBI:58380"/>
        <dbReference type="ChEBI" id="CHEBI:78346"/>
        <dbReference type="EC" id="4.2.1.70"/>
    </reaction>
</comment>
<keyword evidence="2" id="KW-0456">Lyase</keyword>
<dbReference type="InterPro" id="IPR007342">
    <property type="entry name" value="PsuG"/>
</dbReference>
<evidence type="ECO:0000256" key="2">
    <source>
        <dbReference type="HAMAP-Rule" id="MF_01876"/>
    </source>
</evidence>
<dbReference type="EC" id="4.2.1.70" evidence="2"/>
<feature type="active site" description="Nucleophile" evidence="2">
    <location>
        <position position="166"/>
    </location>
</feature>
<evidence type="ECO:0000313" key="4">
    <source>
        <dbReference type="Proteomes" id="UP000693715"/>
    </source>
</evidence>
<feature type="binding site" evidence="2">
    <location>
        <position position="113"/>
    </location>
    <ligand>
        <name>substrate</name>
    </ligand>
</feature>
<feature type="binding site" evidence="2">
    <location>
        <begin position="147"/>
        <end position="149"/>
    </location>
    <ligand>
        <name>substrate</name>
    </ligand>
</feature>
<keyword evidence="4" id="KW-1185">Reference proteome</keyword>
<dbReference type="RefSeq" id="WP_217470819.1">
    <property type="nucleotide sequence ID" value="NZ_CP020335.1"/>
</dbReference>
<accession>A0ABX8LNL2</accession>
<reference evidence="3 4" key="1">
    <citation type="submission" date="2017-03" db="EMBL/GenBank/DDBJ databases">
        <title>Genome comparison of Photorhabdus luminescens strain 0813-124 phase variants.</title>
        <authorList>
            <person name="Chien C.-C."/>
            <person name="Chen W.-J."/>
            <person name="Shih M.-C."/>
            <person name="Hsieh F.-C."/>
        </authorList>
    </citation>
    <scope>NUCLEOTIDE SEQUENCE [LARGE SCALE GENOMIC DNA]</scope>
    <source>
        <strain evidence="3 4">0813-124 phase II</strain>
    </source>
</reference>
<feature type="binding site" evidence="2">
    <location>
        <position position="93"/>
    </location>
    <ligand>
        <name>substrate</name>
    </ligand>
</feature>
<keyword evidence="2 3" id="KW-0326">Glycosidase</keyword>
<comment type="cofactor">
    <cofactor evidence="2">
        <name>Mn(2+)</name>
        <dbReference type="ChEBI" id="CHEBI:29035"/>
    </cofactor>
    <text evidence="2">Binds 1 Mn(2+) ion per subunit.</text>
</comment>
<dbReference type="GO" id="GO:0016798">
    <property type="term" value="F:hydrolase activity, acting on glycosyl bonds"/>
    <property type="evidence" value="ECO:0007669"/>
    <property type="project" value="UniProtKB-KW"/>
</dbReference>
<organism evidence="3 4">
    <name type="scientific">Photorhabdus akhurstii</name>
    <dbReference type="NCBI Taxonomy" id="171438"/>
    <lineage>
        <taxon>Bacteria</taxon>
        <taxon>Pseudomonadati</taxon>
        <taxon>Pseudomonadota</taxon>
        <taxon>Gammaproteobacteria</taxon>
        <taxon>Enterobacterales</taxon>
        <taxon>Morganellaceae</taxon>
        <taxon>Photorhabdus</taxon>
    </lineage>
</organism>
<dbReference type="Pfam" id="PF04227">
    <property type="entry name" value="Indigoidine_A"/>
    <property type="match status" value="1"/>
</dbReference>
<keyword evidence="1 2" id="KW-0479">Metal-binding</keyword>
<gene>
    <name evidence="2" type="primary">psuG</name>
    <name evidence="3" type="ORF">B0X70_02625</name>
</gene>
<protein>
    <recommendedName>
        <fullName evidence="2">Pseudouridine-5'-phosphate glycosidase</fullName>
        <shortName evidence="2">PsiMP glycosidase</shortName>
        <ecNumber evidence="2">4.2.1.70</ecNumber>
    </recommendedName>
</protein>
<keyword evidence="2" id="KW-0464">Manganese</keyword>